<keyword evidence="6" id="KW-1185">Reference proteome</keyword>
<keyword evidence="2 5" id="KW-0238">DNA-binding</keyword>
<dbReference type="PROSITE" id="PS01124">
    <property type="entry name" value="HTH_ARAC_FAMILY_2"/>
    <property type="match status" value="1"/>
</dbReference>
<evidence type="ECO:0000313" key="5">
    <source>
        <dbReference type="EMBL" id="PWV62378.1"/>
    </source>
</evidence>
<dbReference type="InterPro" id="IPR013096">
    <property type="entry name" value="Cupin_2"/>
</dbReference>
<accession>A0A317MX34</accession>
<keyword evidence="3" id="KW-0804">Transcription</keyword>
<dbReference type="EMBL" id="QGTJ01000004">
    <property type="protein sequence ID" value="PWV62378.1"/>
    <property type="molecule type" value="Genomic_DNA"/>
</dbReference>
<feature type="domain" description="HTH araC/xylS-type" evidence="4">
    <location>
        <begin position="146"/>
        <end position="238"/>
    </location>
</feature>
<dbReference type="InterPro" id="IPR018060">
    <property type="entry name" value="HTH_AraC"/>
</dbReference>
<dbReference type="AlphaFoldDB" id="A0A317MX34"/>
<dbReference type="Proteomes" id="UP000246569">
    <property type="component" value="Unassembled WGS sequence"/>
</dbReference>
<dbReference type="PANTHER" id="PTHR46796:SF10">
    <property type="entry name" value="TRANSCRIPTIONAL ACTIVATOR FEAR"/>
    <property type="match status" value="1"/>
</dbReference>
<reference evidence="5 6" key="1">
    <citation type="submission" date="2018-05" db="EMBL/GenBank/DDBJ databases">
        <title>Genomic Encyclopedia of Type Strains, Phase IV (KMG-IV): sequencing the most valuable type-strain genomes for metagenomic binning, comparative biology and taxonomic classification.</title>
        <authorList>
            <person name="Goeker M."/>
        </authorList>
    </citation>
    <scope>NUCLEOTIDE SEQUENCE [LARGE SCALE GENOMIC DNA]</scope>
    <source>
        <strain evidence="5 6">DSM 23606</strain>
    </source>
</reference>
<dbReference type="InterPro" id="IPR050204">
    <property type="entry name" value="AraC_XylS_family_regulators"/>
</dbReference>
<evidence type="ECO:0000256" key="1">
    <source>
        <dbReference type="ARBA" id="ARBA00023015"/>
    </source>
</evidence>
<dbReference type="Pfam" id="PF07883">
    <property type="entry name" value="Cupin_2"/>
    <property type="match status" value="1"/>
</dbReference>
<dbReference type="InterPro" id="IPR014710">
    <property type="entry name" value="RmlC-like_jellyroll"/>
</dbReference>
<keyword evidence="1" id="KW-0805">Transcription regulation</keyword>
<evidence type="ECO:0000256" key="2">
    <source>
        <dbReference type="ARBA" id="ARBA00023125"/>
    </source>
</evidence>
<dbReference type="SMART" id="SM00342">
    <property type="entry name" value="HTH_ARAC"/>
    <property type="match status" value="1"/>
</dbReference>
<evidence type="ECO:0000256" key="3">
    <source>
        <dbReference type="ARBA" id="ARBA00023163"/>
    </source>
</evidence>
<dbReference type="RefSeq" id="WP_170123551.1">
    <property type="nucleotide sequence ID" value="NZ_QGTJ01000004.1"/>
</dbReference>
<dbReference type="PANTHER" id="PTHR46796">
    <property type="entry name" value="HTH-TYPE TRANSCRIPTIONAL ACTIVATOR RHAS-RELATED"/>
    <property type="match status" value="1"/>
</dbReference>
<proteinExistence type="predicted"/>
<dbReference type="InterPro" id="IPR011051">
    <property type="entry name" value="RmlC_Cupin_sf"/>
</dbReference>
<sequence>MDVEQPRIALRCYGAEHRAHAHDFHQLVLPLRGALELELGAQSAALAAGRSAWIAAGEMHGFAAIGDSRCLVLDAPYAALQDFGSALAVRSVFLCTDPLLGGLAHECALGLAQGRSVAWARQAAGLLLLSLVETARPAQQWPKRLQRALDYIAEHFREALQVADIAAAACLSESRLHALFRQALGTTPLARVTALRLAEAQRLLAGGRCSLTQAAAACGYADADSLRRALRRAAAREA</sequence>
<protein>
    <submittedName>
        <fullName evidence="5">AraC-like DNA-binding protein</fullName>
    </submittedName>
</protein>
<dbReference type="GO" id="GO:0003700">
    <property type="term" value="F:DNA-binding transcription factor activity"/>
    <property type="evidence" value="ECO:0007669"/>
    <property type="project" value="InterPro"/>
</dbReference>
<evidence type="ECO:0000259" key="4">
    <source>
        <dbReference type="PROSITE" id="PS01124"/>
    </source>
</evidence>
<gene>
    <name evidence="5" type="ORF">C7443_104173</name>
</gene>
<name>A0A317MX34_9GAMM</name>
<evidence type="ECO:0000313" key="6">
    <source>
        <dbReference type="Proteomes" id="UP000246569"/>
    </source>
</evidence>
<dbReference type="SUPFAM" id="SSF51182">
    <property type="entry name" value="RmlC-like cupins"/>
    <property type="match status" value="1"/>
</dbReference>
<dbReference type="Gene3D" id="2.60.120.10">
    <property type="entry name" value="Jelly Rolls"/>
    <property type="match status" value="1"/>
</dbReference>
<organism evidence="5 6">
    <name type="scientific">Plasticicumulans acidivorans</name>
    <dbReference type="NCBI Taxonomy" id="886464"/>
    <lineage>
        <taxon>Bacteria</taxon>
        <taxon>Pseudomonadati</taxon>
        <taxon>Pseudomonadota</taxon>
        <taxon>Gammaproteobacteria</taxon>
        <taxon>Candidatus Competibacteraceae</taxon>
        <taxon>Plasticicumulans</taxon>
    </lineage>
</organism>
<dbReference type="GO" id="GO:0043565">
    <property type="term" value="F:sequence-specific DNA binding"/>
    <property type="evidence" value="ECO:0007669"/>
    <property type="project" value="InterPro"/>
</dbReference>
<comment type="caution">
    <text evidence="5">The sequence shown here is derived from an EMBL/GenBank/DDBJ whole genome shotgun (WGS) entry which is preliminary data.</text>
</comment>
<dbReference type="Gene3D" id="1.10.10.60">
    <property type="entry name" value="Homeodomain-like"/>
    <property type="match status" value="1"/>
</dbReference>
<dbReference type="Pfam" id="PF12833">
    <property type="entry name" value="HTH_18"/>
    <property type="match status" value="1"/>
</dbReference>